<accession>A0A4Y2SXZ2</accession>
<proteinExistence type="predicted"/>
<name>A0A4Y2SXZ2_ARAVE</name>
<evidence type="ECO:0000313" key="1">
    <source>
        <dbReference type="EMBL" id="GBN92156.1"/>
    </source>
</evidence>
<organism evidence="1 2">
    <name type="scientific">Araneus ventricosus</name>
    <name type="common">Orbweaver spider</name>
    <name type="synonym">Epeira ventricosa</name>
    <dbReference type="NCBI Taxonomy" id="182803"/>
    <lineage>
        <taxon>Eukaryota</taxon>
        <taxon>Metazoa</taxon>
        <taxon>Ecdysozoa</taxon>
        <taxon>Arthropoda</taxon>
        <taxon>Chelicerata</taxon>
        <taxon>Arachnida</taxon>
        <taxon>Araneae</taxon>
        <taxon>Araneomorphae</taxon>
        <taxon>Entelegynae</taxon>
        <taxon>Araneoidea</taxon>
        <taxon>Araneidae</taxon>
        <taxon>Araneus</taxon>
    </lineage>
</organism>
<protein>
    <submittedName>
        <fullName evidence="1">Uncharacterized protein</fullName>
    </submittedName>
</protein>
<keyword evidence="2" id="KW-1185">Reference proteome</keyword>
<gene>
    <name evidence="1" type="ORF">AVEN_37049_1</name>
</gene>
<dbReference type="EMBL" id="BGPR01024241">
    <property type="protein sequence ID" value="GBN92156.1"/>
    <property type="molecule type" value="Genomic_DNA"/>
</dbReference>
<sequence>MNWILPAWVVIYPRHPPAVKTTSPDHLRPPPHKANRLRQALRRVKAEIFRPPGPPRLRYERRLIPDSTFSSSSAQARLFWKTRHGWTLPTWVVICPTPPLL</sequence>
<reference evidence="1 2" key="1">
    <citation type="journal article" date="2019" name="Sci. Rep.">
        <title>Orb-weaving spider Araneus ventricosus genome elucidates the spidroin gene catalogue.</title>
        <authorList>
            <person name="Kono N."/>
            <person name="Nakamura H."/>
            <person name="Ohtoshi R."/>
            <person name="Moran D.A.P."/>
            <person name="Shinohara A."/>
            <person name="Yoshida Y."/>
            <person name="Fujiwara M."/>
            <person name="Mori M."/>
            <person name="Tomita M."/>
            <person name="Arakawa K."/>
        </authorList>
    </citation>
    <scope>NUCLEOTIDE SEQUENCE [LARGE SCALE GENOMIC DNA]</scope>
</reference>
<dbReference type="Proteomes" id="UP000499080">
    <property type="component" value="Unassembled WGS sequence"/>
</dbReference>
<evidence type="ECO:0000313" key="2">
    <source>
        <dbReference type="Proteomes" id="UP000499080"/>
    </source>
</evidence>
<comment type="caution">
    <text evidence="1">The sequence shown here is derived from an EMBL/GenBank/DDBJ whole genome shotgun (WGS) entry which is preliminary data.</text>
</comment>
<dbReference type="AlphaFoldDB" id="A0A4Y2SXZ2"/>